<name>A0A936ZAH0_9HYPH</name>
<dbReference type="Gene3D" id="3.40.630.30">
    <property type="match status" value="1"/>
</dbReference>
<sequence length="254" mass="28131">MNDHSLIIGLESRLVNAWPSFDYQTYDGWILRLANGYSKRANSATPFMPNATLDDELIDHMVARFVEANVRPTFRLNGMEAPDVDAMLKMRGFKEIEPTHVLAAPISSGDCELDPEVQLQPQVSKRWVKEASHSYGGDKADDETLLKIVSRIRQTSAFATLSLDDRPVAWGLGVAERGYVGLYDIVVAPDLRGIGLGRRVVASLIAWGCGEGAHTAYLQVREENEIARSLYGALGFQTAYRYTHRVMPGRSSSA</sequence>
<feature type="domain" description="N-acetyltransferase" evidence="1">
    <location>
        <begin position="114"/>
        <end position="254"/>
    </location>
</feature>
<reference evidence="2" key="1">
    <citation type="submission" date="2021-01" db="EMBL/GenBank/DDBJ databases">
        <title>Microvirga sp.</title>
        <authorList>
            <person name="Kim M.K."/>
        </authorList>
    </citation>
    <scope>NUCLEOTIDE SEQUENCE</scope>
    <source>
        <strain evidence="2">5420S-16</strain>
    </source>
</reference>
<dbReference type="CDD" id="cd04301">
    <property type="entry name" value="NAT_SF"/>
    <property type="match status" value="1"/>
</dbReference>
<dbReference type="PROSITE" id="PS51186">
    <property type="entry name" value="GNAT"/>
    <property type="match status" value="1"/>
</dbReference>
<dbReference type="GO" id="GO:0016747">
    <property type="term" value="F:acyltransferase activity, transferring groups other than amino-acyl groups"/>
    <property type="evidence" value="ECO:0007669"/>
    <property type="project" value="InterPro"/>
</dbReference>
<keyword evidence="3" id="KW-1185">Reference proteome</keyword>
<dbReference type="Pfam" id="PF24553">
    <property type="entry name" value="Rv0428c_C"/>
    <property type="match status" value="1"/>
</dbReference>
<evidence type="ECO:0000259" key="1">
    <source>
        <dbReference type="PROSITE" id="PS51186"/>
    </source>
</evidence>
<dbReference type="InterPro" id="IPR016181">
    <property type="entry name" value="Acyl_CoA_acyltransferase"/>
</dbReference>
<dbReference type="InterPro" id="IPR000182">
    <property type="entry name" value="GNAT_dom"/>
</dbReference>
<dbReference type="AlphaFoldDB" id="A0A936ZAH0"/>
<dbReference type="SUPFAM" id="SSF55729">
    <property type="entry name" value="Acyl-CoA N-acyltransferases (Nat)"/>
    <property type="match status" value="1"/>
</dbReference>
<dbReference type="Proteomes" id="UP000605848">
    <property type="component" value="Unassembled WGS sequence"/>
</dbReference>
<dbReference type="EMBL" id="JAEQMY010000033">
    <property type="protein sequence ID" value="MBL0406046.1"/>
    <property type="molecule type" value="Genomic_DNA"/>
</dbReference>
<organism evidence="2 3">
    <name type="scientific">Microvirga aerilata</name>
    <dbReference type="NCBI Taxonomy" id="670292"/>
    <lineage>
        <taxon>Bacteria</taxon>
        <taxon>Pseudomonadati</taxon>
        <taxon>Pseudomonadota</taxon>
        <taxon>Alphaproteobacteria</taxon>
        <taxon>Hyphomicrobiales</taxon>
        <taxon>Methylobacteriaceae</taxon>
        <taxon>Microvirga</taxon>
    </lineage>
</organism>
<accession>A0A936ZAH0</accession>
<dbReference type="RefSeq" id="WP_202062670.1">
    <property type="nucleotide sequence ID" value="NZ_JAEQMY010000033.1"/>
</dbReference>
<dbReference type="InterPro" id="IPR056935">
    <property type="entry name" value="Rv0428c-like_C"/>
</dbReference>
<proteinExistence type="predicted"/>
<evidence type="ECO:0000313" key="2">
    <source>
        <dbReference type="EMBL" id="MBL0406046.1"/>
    </source>
</evidence>
<comment type="caution">
    <text evidence="2">The sequence shown here is derived from an EMBL/GenBank/DDBJ whole genome shotgun (WGS) entry which is preliminary data.</text>
</comment>
<gene>
    <name evidence="2" type="ORF">JKG68_18970</name>
</gene>
<protein>
    <submittedName>
        <fullName evidence="2">GNAT family N-acetyltransferase</fullName>
    </submittedName>
</protein>
<evidence type="ECO:0000313" key="3">
    <source>
        <dbReference type="Proteomes" id="UP000605848"/>
    </source>
</evidence>